<proteinExistence type="predicted"/>
<organism evidence="1">
    <name type="scientific">Anguilla anguilla</name>
    <name type="common">European freshwater eel</name>
    <name type="synonym">Muraena anguilla</name>
    <dbReference type="NCBI Taxonomy" id="7936"/>
    <lineage>
        <taxon>Eukaryota</taxon>
        <taxon>Metazoa</taxon>
        <taxon>Chordata</taxon>
        <taxon>Craniata</taxon>
        <taxon>Vertebrata</taxon>
        <taxon>Euteleostomi</taxon>
        <taxon>Actinopterygii</taxon>
        <taxon>Neopterygii</taxon>
        <taxon>Teleostei</taxon>
        <taxon>Anguilliformes</taxon>
        <taxon>Anguillidae</taxon>
        <taxon>Anguilla</taxon>
    </lineage>
</organism>
<reference evidence="1" key="1">
    <citation type="submission" date="2014-11" db="EMBL/GenBank/DDBJ databases">
        <authorList>
            <person name="Amaro Gonzalez C."/>
        </authorList>
    </citation>
    <scope>NUCLEOTIDE SEQUENCE</scope>
</reference>
<sequence length="21" mass="2535">MIYEAQFLFNGFLSCMHQEIL</sequence>
<reference evidence="1" key="2">
    <citation type="journal article" date="2015" name="Fish Shellfish Immunol.">
        <title>Early steps in the European eel (Anguilla anguilla)-Vibrio vulnificus interaction in the gills: Role of the RtxA13 toxin.</title>
        <authorList>
            <person name="Callol A."/>
            <person name="Pajuelo D."/>
            <person name="Ebbesson L."/>
            <person name="Teles M."/>
            <person name="MacKenzie S."/>
            <person name="Amaro C."/>
        </authorList>
    </citation>
    <scope>NUCLEOTIDE SEQUENCE</scope>
</reference>
<dbReference type="EMBL" id="GBXM01048148">
    <property type="protein sequence ID" value="JAH60429.1"/>
    <property type="molecule type" value="Transcribed_RNA"/>
</dbReference>
<dbReference type="AlphaFoldDB" id="A0A0E9U3E0"/>
<accession>A0A0E9U3E0</accession>
<name>A0A0E9U3E0_ANGAN</name>
<evidence type="ECO:0000313" key="1">
    <source>
        <dbReference type="EMBL" id="JAH60429.1"/>
    </source>
</evidence>
<protein>
    <submittedName>
        <fullName evidence="1">Uncharacterized protein</fullName>
    </submittedName>
</protein>